<dbReference type="InterPro" id="IPR005467">
    <property type="entry name" value="His_kinase_dom"/>
</dbReference>
<dbReference type="CDD" id="cd00075">
    <property type="entry name" value="HATPase"/>
    <property type="match status" value="1"/>
</dbReference>
<dbReference type="InterPro" id="IPR036890">
    <property type="entry name" value="HATPase_C_sf"/>
</dbReference>
<evidence type="ECO:0000256" key="1">
    <source>
        <dbReference type="ARBA" id="ARBA00000085"/>
    </source>
</evidence>
<dbReference type="Proteomes" id="UP000256794">
    <property type="component" value="Unassembled WGS sequence"/>
</dbReference>
<dbReference type="Gene3D" id="3.30.565.10">
    <property type="entry name" value="Histidine kinase-like ATPase, C-terminal domain"/>
    <property type="match status" value="1"/>
</dbReference>
<dbReference type="PANTHER" id="PTHR43065">
    <property type="entry name" value="SENSOR HISTIDINE KINASE"/>
    <property type="match status" value="1"/>
</dbReference>
<evidence type="ECO:0000256" key="2">
    <source>
        <dbReference type="ARBA" id="ARBA00012438"/>
    </source>
</evidence>
<dbReference type="GO" id="GO:0004673">
    <property type="term" value="F:protein histidine kinase activity"/>
    <property type="evidence" value="ECO:0007669"/>
    <property type="project" value="UniProtKB-EC"/>
</dbReference>
<gene>
    <name evidence="4" type="ORF">ATH84_102248</name>
</gene>
<dbReference type="Pfam" id="PF02518">
    <property type="entry name" value="HATPase_c"/>
    <property type="match status" value="1"/>
</dbReference>
<name>A0AAQ0HGB0_PARVE</name>
<evidence type="ECO:0000313" key="5">
    <source>
        <dbReference type="Proteomes" id="UP000256794"/>
    </source>
</evidence>
<dbReference type="SUPFAM" id="SSF55874">
    <property type="entry name" value="ATPase domain of HSP90 chaperone/DNA topoisomerase II/histidine kinase"/>
    <property type="match status" value="1"/>
</dbReference>
<evidence type="ECO:0000259" key="3">
    <source>
        <dbReference type="PROSITE" id="PS50109"/>
    </source>
</evidence>
<dbReference type="PROSITE" id="PS50109">
    <property type="entry name" value="HIS_KIN"/>
    <property type="match status" value="1"/>
</dbReference>
<dbReference type="SMART" id="SM00387">
    <property type="entry name" value="HATPase_c"/>
    <property type="match status" value="1"/>
</dbReference>
<reference evidence="4 5" key="1">
    <citation type="submission" date="2018-08" db="EMBL/GenBank/DDBJ databases">
        <title>Genomic Encyclopedia of Archaeal and Bacterial Type Strains, Phase II (KMG-II): from individual species to whole genera.</title>
        <authorList>
            <person name="Goeker M."/>
        </authorList>
    </citation>
    <scope>NUCLEOTIDE SEQUENCE [LARGE SCALE GENOMIC DNA]</scope>
    <source>
        <strain evidence="4 5">DSM 582</strain>
    </source>
</reference>
<evidence type="ECO:0000313" key="4">
    <source>
        <dbReference type="EMBL" id="REG44578.1"/>
    </source>
</evidence>
<keyword evidence="4" id="KW-0418">Kinase</keyword>
<dbReference type="InterPro" id="IPR004358">
    <property type="entry name" value="Sig_transdc_His_kin-like_C"/>
</dbReference>
<proteinExistence type="predicted"/>
<protein>
    <recommendedName>
        <fullName evidence="2">histidine kinase</fullName>
        <ecNumber evidence="2">2.7.13.3</ecNumber>
    </recommendedName>
</protein>
<sequence length="94" mass="9831">MYQSSVSGKACEGEFGVTPQGQIVLDVMDDGRGISAGNETRIFEPFFTTRSASGGTGMGLAVVRNLLAAHRAGIMLCSCQPTRFRITFAPGATG</sequence>
<keyword evidence="5" id="KW-1185">Reference proteome</keyword>
<comment type="caution">
    <text evidence="4">The sequence shown here is derived from an EMBL/GenBank/DDBJ whole genome shotgun (WGS) entry which is preliminary data.</text>
</comment>
<dbReference type="AlphaFoldDB" id="A0AAQ0HGB0"/>
<dbReference type="EMBL" id="QUMX01000022">
    <property type="protein sequence ID" value="REG44578.1"/>
    <property type="molecule type" value="Genomic_DNA"/>
</dbReference>
<comment type="catalytic activity">
    <reaction evidence="1">
        <text>ATP + protein L-histidine = ADP + protein N-phospho-L-histidine.</text>
        <dbReference type="EC" id="2.7.13.3"/>
    </reaction>
</comment>
<accession>A0AAQ0HGB0</accession>
<feature type="domain" description="Histidine kinase" evidence="3">
    <location>
        <begin position="1"/>
        <end position="92"/>
    </location>
</feature>
<keyword evidence="4" id="KW-0808">Transferase</keyword>
<dbReference type="RefSeq" id="WP_279432827.1">
    <property type="nucleotide sequence ID" value="NZ_JRKO01000005.1"/>
</dbReference>
<dbReference type="InterPro" id="IPR003594">
    <property type="entry name" value="HATPase_dom"/>
</dbReference>
<dbReference type="PRINTS" id="PR00344">
    <property type="entry name" value="BCTRLSENSOR"/>
</dbReference>
<organism evidence="4 5">
    <name type="scientific">Paracoccus versutus</name>
    <name type="common">Thiobacillus versutus</name>
    <dbReference type="NCBI Taxonomy" id="34007"/>
    <lineage>
        <taxon>Bacteria</taxon>
        <taxon>Pseudomonadati</taxon>
        <taxon>Pseudomonadota</taxon>
        <taxon>Alphaproteobacteria</taxon>
        <taxon>Rhodobacterales</taxon>
        <taxon>Paracoccaceae</taxon>
        <taxon>Paracoccus</taxon>
    </lineage>
</organism>
<dbReference type="EC" id="2.7.13.3" evidence="2"/>